<dbReference type="PANTHER" id="PTHR48051:SF1">
    <property type="entry name" value="RAS SUPPRESSOR PROTEIN 1"/>
    <property type="match status" value="1"/>
</dbReference>
<dbReference type="Pfam" id="PF00560">
    <property type="entry name" value="LRR_1"/>
    <property type="match status" value="1"/>
</dbReference>
<feature type="domain" description="Ubiquitin-like" evidence="3">
    <location>
        <begin position="10"/>
        <end position="80"/>
    </location>
</feature>
<dbReference type="InterPro" id="IPR000626">
    <property type="entry name" value="Ubiquitin-like_dom"/>
</dbReference>
<dbReference type="GO" id="GO:0006952">
    <property type="term" value="P:defense response"/>
    <property type="evidence" value="ECO:0007669"/>
    <property type="project" value="UniProtKB-ARBA"/>
</dbReference>
<dbReference type="InterPro" id="IPR025875">
    <property type="entry name" value="Leu-rich_rpt_4"/>
</dbReference>
<dbReference type="SMART" id="SM00369">
    <property type="entry name" value="LRR_TYP"/>
    <property type="match status" value="6"/>
</dbReference>
<dbReference type="EMBL" id="CAMAPF010000150">
    <property type="protein sequence ID" value="CAH9109417.1"/>
    <property type="molecule type" value="Genomic_DNA"/>
</dbReference>
<evidence type="ECO:0000313" key="5">
    <source>
        <dbReference type="Proteomes" id="UP001152523"/>
    </source>
</evidence>
<dbReference type="Pfam" id="PF13855">
    <property type="entry name" value="LRR_8"/>
    <property type="match status" value="1"/>
</dbReference>
<dbReference type="Gene3D" id="3.80.10.10">
    <property type="entry name" value="Ribonuclease Inhibitor"/>
    <property type="match status" value="1"/>
</dbReference>
<evidence type="ECO:0000313" key="4">
    <source>
        <dbReference type="EMBL" id="CAH9109417.1"/>
    </source>
</evidence>
<organism evidence="4 5">
    <name type="scientific">Cuscuta epithymum</name>
    <dbReference type="NCBI Taxonomy" id="186058"/>
    <lineage>
        <taxon>Eukaryota</taxon>
        <taxon>Viridiplantae</taxon>
        <taxon>Streptophyta</taxon>
        <taxon>Embryophyta</taxon>
        <taxon>Tracheophyta</taxon>
        <taxon>Spermatophyta</taxon>
        <taxon>Magnoliopsida</taxon>
        <taxon>eudicotyledons</taxon>
        <taxon>Gunneridae</taxon>
        <taxon>Pentapetalae</taxon>
        <taxon>asterids</taxon>
        <taxon>lamiids</taxon>
        <taxon>Solanales</taxon>
        <taxon>Convolvulaceae</taxon>
        <taxon>Cuscuteae</taxon>
        <taxon>Cuscuta</taxon>
        <taxon>Cuscuta subgen. Cuscuta</taxon>
    </lineage>
</organism>
<dbReference type="Gene3D" id="3.10.20.90">
    <property type="entry name" value="Phosphatidylinositol 3-kinase Catalytic Subunit, Chain A, domain 1"/>
    <property type="match status" value="1"/>
</dbReference>
<accession>A0AAV0DZ71</accession>
<keyword evidence="2" id="KW-0677">Repeat</keyword>
<dbReference type="SMART" id="SM00213">
    <property type="entry name" value="UBQ"/>
    <property type="match status" value="1"/>
</dbReference>
<dbReference type="SMART" id="SM00364">
    <property type="entry name" value="LRR_BAC"/>
    <property type="match status" value="6"/>
</dbReference>
<reference evidence="4" key="1">
    <citation type="submission" date="2022-07" db="EMBL/GenBank/DDBJ databases">
        <authorList>
            <person name="Macas J."/>
            <person name="Novak P."/>
            <person name="Neumann P."/>
        </authorList>
    </citation>
    <scope>NUCLEOTIDE SEQUENCE</scope>
</reference>
<dbReference type="PROSITE" id="PS51450">
    <property type="entry name" value="LRR"/>
    <property type="match status" value="2"/>
</dbReference>
<dbReference type="PANTHER" id="PTHR48051">
    <property type="match status" value="1"/>
</dbReference>
<dbReference type="AlphaFoldDB" id="A0AAV0DZ71"/>
<dbReference type="GO" id="GO:0051707">
    <property type="term" value="P:response to other organism"/>
    <property type="evidence" value="ECO:0007669"/>
    <property type="project" value="UniProtKB-ARBA"/>
</dbReference>
<dbReference type="Proteomes" id="UP001152523">
    <property type="component" value="Unassembled WGS sequence"/>
</dbReference>
<dbReference type="SUPFAM" id="SSF54236">
    <property type="entry name" value="Ubiquitin-like"/>
    <property type="match status" value="1"/>
</dbReference>
<name>A0AAV0DZ71_9ASTE</name>
<keyword evidence="5" id="KW-1185">Reference proteome</keyword>
<comment type="caution">
    <text evidence="4">The sequence shown here is derived from an EMBL/GenBank/DDBJ whole genome shotgun (WGS) entry which is preliminary data.</text>
</comment>
<evidence type="ECO:0000259" key="3">
    <source>
        <dbReference type="PROSITE" id="PS50053"/>
    </source>
</evidence>
<dbReference type="Pfam" id="PF00240">
    <property type="entry name" value="ubiquitin"/>
    <property type="match status" value="1"/>
</dbReference>
<proteinExistence type="predicted"/>
<dbReference type="CDD" id="cd17039">
    <property type="entry name" value="Ubl_ubiquitin_like"/>
    <property type="match status" value="1"/>
</dbReference>
<dbReference type="PROSITE" id="PS50053">
    <property type="entry name" value="UBIQUITIN_2"/>
    <property type="match status" value="1"/>
</dbReference>
<dbReference type="InterPro" id="IPR001611">
    <property type="entry name" value="Leu-rich_rpt"/>
</dbReference>
<dbReference type="InterPro" id="IPR003591">
    <property type="entry name" value="Leu-rich_rpt_typical-subtyp"/>
</dbReference>
<dbReference type="GO" id="GO:0005737">
    <property type="term" value="C:cytoplasm"/>
    <property type="evidence" value="ECO:0007669"/>
    <property type="project" value="TreeGrafter"/>
</dbReference>
<evidence type="ECO:0000256" key="2">
    <source>
        <dbReference type="ARBA" id="ARBA00022737"/>
    </source>
</evidence>
<dbReference type="InterPro" id="IPR029071">
    <property type="entry name" value="Ubiquitin-like_domsf"/>
</dbReference>
<keyword evidence="1" id="KW-0433">Leucine-rich repeat</keyword>
<dbReference type="InterPro" id="IPR050216">
    <property type="entry name" value="LRR_domain-containing"/>
</dbReference>
<sequence length="347" mass="38803">MEDEGGSEPTRITVKVRVAGSWILFNVSPDSTVKDLKSVLQQLTNVLPDDQKLISKGKILVDEVTFRSSEVDDGSKIMLIPPEVLQFSLEDYVRSKLQEHIEIWKSTGVVLLSKSNLKAIPDAVWECGSSVKFLDLSGNSLEEVPARISHLSSLHNLHLTANGIEDKNLSWEGIESLKSLRALSLDENRLTTLPSSLGVLTNLKQLYIANNQLTSLPIEIGLLKELERLEANNNRLSTIPASICRCASLLTIDISSNLLTELPDTLSKLKNLKELHLRNNGGLTSLPTTIFRLCNQLSILDVDGTEITTDYLRQLDGWNEFDEKVRLNRQRQQAFREEPGYTSDRSE</sequence>
<dbReference type="SUPFAM" id="SSF52058">
    <property type="entry name" value="L domain-like"/>
    <property type="match status" value="1"/>
</dbReference>
<evidence type="ECO:0000256" key="1">
    <source>
        <dbReference type="ARBA" id="ARBA00022614"/>
    </source>
</evidence>
<protein>
    <recommendedName>
        <fullName evidence="3">Ubiquitin-like domain-containing protein</fullName>
    </recommendedName>
</protein>
<gene>
    <name evidence="4" type="ORF">CEPIT_LOCUS18716</name>
</gene>
<dbReference type="InterPro" id="IPR032675">
    <property type="entry name" value="LRR_dom_sf"/>
</dbReference>
<dbReference type="Pfam" id="PF12799">
    <property type="entry name" value="LRR_4"/>
    <property type="match status" value="1"/>
</dbReference>